<dbReference type="EnsemblMetazoa" id="XM_031932246">
    <property type="protein sequence ID" value="XP_031788106"/>
    <property type="gene ID" value="LOC116417705"/>
</dbReference>
<dbReference type="GO" id="GO:0003676">
    <property type="term" value="F:nucleic acid binding"/>
    <property type="evidence" value="ECO:0007669"/>
    <property type="project" value="InterPro"/>
</dbReference>
<feature type="domain" description="G-patch" evidence="2">
    <location>
        <begin position="73"/>
        <end position="119"/>
    </location>
</feature>
<dbReference type="OrthoDB" id="9900537at2759"/>
<dbReference type="InterPro" id="IPR035979">
    <property type="entry name" value="RBD_domain_sf"/>
</dbReference>
<protein>
    <recommendedName>
        <fullName evidence="2">G-patch domain-containing protein</fullName>
    </recommendedName>
</protein>
<feature type="region of interest" description="Disordered" evidence="1">
    <location>
        <begin position="480"/>
        <end position="520"/>
    </location>
</feature>
<dbReference type="Proteomes" id="UP000002358">
    <property type="component" value="Unassembled WGS sequence"/>
</dbReference>
<dbReference type="SMR" id="A0A7M7QIV9"/>
<evidence type="ECO:0000256" key="1">
    <source>
        <dbReference type="SAM" id="MobiDB-lite"/>
    </source>
</evidence>
<dbReference type="Gene3D" id="3.30.70.330">
    <property type="match status" value="1"/>
</dbReference>
<dbReference type="PROSITE" id="PS50174">
    <property type="entry name" value="G_PATCH"/>
    <property type="match status" value="1"/>
</dbReference>
<dbReference type="SUPFAM" id="SSF54928">
    <property type="entry name" value="RNA-binding domain, RBD"/>
    <property type="match status" value="1"/>
</dbReference>
<feature type="region of interest" description="Disordered" evidence="1">
    <location>
        <begin position="265"/>
        <end position="287"/>
    </location>
</feature>
<evidence type="ECO:0000259" key="2">
    <source>
        <dbReference type="PROSITE" id="PS50174"/>
    </source>
</evidence>
<dbReference type="InterPro" id="IPR000467">
    <property type="entry name" value="G_patch_dom"/>
</dbReference>
<organism evidence="3 4">
    <name type="scientific">Nasonia vitripennis</name>
    <name type="common">Parasitic wasp</name>
    <dbReference type="NCBI Taxonomy" id="7425"/>
    <lineage>
        <taxon>Eukaryota</taxon>
        <taxon>Metazoa</taxon>
        <taxon>Ecdysozoa</taxon>
        <taxon>Arthropoda</taxon>
        <taxon>Hexapoda</taxon>
        <taxon>Insecta</taxon>
        <taxon>Pterygota</taxon>
        <taxon>Neoptera</taxon>
        <taxon>Endopterygota</taxon>
        <taxon>Hymenoptera</taxon>
        <taxon>Apocrita</taxon>
        <taxon>Proctotrupomorpha</taxon>
        <taxon>Chalcidoidea</taxon>
        <taxon>Pteromalidae</taxon>
        <taxon>Pteromalinae</taxon>
        <taxon>Nasonia</taxon>
    </lineage>
</organism>
<dbReference type="GeneID" id="116417705"/>
<feature type="compositionally biased region" description="Basic and acidic residues" evidence="1">
    <location>
        <begin position="449"/>
        <end position="465"/>
    </location>
</feature>
<sequence length="520" mass="59032">MDQNQVDVLDITDMGGTKVHIKFKGREDSAMKNFMTHGPCVISIKSTATPYLYMADVQYANEDDKQNALKAYTRPKSHNTMKKMGYIEGKGLGKNLQGRIEPVKAIPNEHKQGLGATALDYYQDHQNTGFTEQKQILSAILEEPREVTSANKINEKSIAISIRGNPTHIAADLKQFGPCDIEKIYTDQQGRTKLVVTYHITLHNQKAMDYVIRQIKKSNNMTPDTTTKDQPLLAILTPMVPATGMVPQSVLPFLPAALRTPLFATPTTPPLSAKPQTKPSEKPVPMPPVVTGPLDDTAGLRLCAQVPLGMKFKEFARIFGIFGPLDHITFVLHKNQEPGTPFRKYLAFVQYFEKEHAKKAIDHCTERFKQRWATPKHVKNQDTQYRKRHHICGKLADHRNKLDHEFVCKIQNGEKLELHKNCGQYFEYKHIDTHAIECKGILQKPIEEERSTQNDQQHATDREESASPDLIIIEEMDLEELQQHGDTDPLETTMNQNPNPVRGAEQLLWFKGNEEQNNEE</sequence>
<feature type="region of interest" description="Disordered" evidence="1">
    <location>
        <begin position="449"/>
        <end position="468"/>
    </location>
</feature>
<dbReference type="Pfam" id="PF01585">
    <property type="entry name" value="G-patch"/>
    <property type="match status" value="1"/>
</dbReference>
<dbReference type="InParanoid" id="A0A7M7QIV9"/>
<proteinExistence type="predicted"/>
<accession>A0A7M7QIV9</accession>
<dbReference type="AlphaFoldDB" id="A0A7M7QIV9"/>
<dbReference type="SMART" id="SM00443">
    <property type="entry name" value="G_patch"/>
    <property type="match status" value="1"/>
</dbReference>
<feature type="compositionally biased region" description="Polar residues" evidence="1">
    <location>
        <begin position="490"/>
        <end position="499"/>
    </location>
</feature>
<dbReference type="KEGG" id="nvi:116417705"/>
<name>A0A7M7QIV9_NASVI</name>
<dbReference type="InterPro" id="IPR012677">
    <property type="entry name" value="Nucleotide-bd_a/b_plait_sf"/>
</dbReference>
<keyword evidence="4" id="KW-1185">Reference proteome</keyword>
<dbReference type="RefSeq" id="XP_031788106.1">
    <property type="nucleotide sequence ID" value="XM_031932246.2"/>
</dbReference>
<evidence type="ECO:0000313" key="4">
    <source>
        <dbReference type="Proteomes" id="UP000002358"/>
    </source>
</evidence>
<reference evidence="3" key="1">
    <citation type="submission" date="2021-01" db="UniProtKB">
        <authorList>
            <consortium name="EnsemblMetazoa"/>
        </authorList>
    </citation>
    <scope>IDENTIFICATION</scope>
</reference>
<evidence type="ECO:0000313" key="3">
    <source>
        <dbReference type="EnsemblMetazoa" id="XP_031788106"/>
    </source>
</evidence>